<dbReference type="Pfam" id="PF01924">
    <property type="entry name" value="HypD"/>
    <property type="match status" value="1"/>
</dbReference>
<protein>
    <submittedName>
        <fullName evidence="1">Uncharacterized protein</fullName>
    </submittedName>
</protein>
<dbReference type="GO" id="GO:0070025">
    <property type="term" value="F:carbon monoxide binding"/>
    <property type="evidence" value="ECO:0007669"/>
    <property type="project" value="TreeGrafter"/>
</dbReference>
<dbReference type="GO" id="GO:0051604">
    <property type="term" value="P:protein maturation"/>
    <property type="evidence" value="ECO:0007669"/>
    <property type="project" value="TreeGrafter"/>
</dbReference>
<dbReference type="GO" id="GO:0005506">
    <property type="term" value="F:iron ion binding"/>
    <property type="evidence" value="ECO:0007669"/>
    <property type="project" value="TreeGrafter"/>
</dbReference>
<dbReference type="GO" id="GO:0051539">
    <property type="term" value="F:4 iron, 4 sulfur cluster binding"/>
    <property type="evidence" value="ECO:0007669"/>
    <property type="project" value="TreeGrafter"/>
</dbReference>
<evidence type="ECO:0000313" key="1">
    <source>
        <dbReference type="EMBL" id="VAW28576.1"/>
    </source>
</evidence>
<name>A0A3B0V993_9ZZZZ</name>
<organism evidence="1">
    <name type="scientific">hydrothermal vent metagenome</name>
    <dbReference type="NCBI Taxonomy" id="652676"/>
    <lineage>
        <taxon>unclassified sequences</taxon>
        <taxon>metagenomes</taxon>
        <taxon>ecological metagenomes</taxon>
    </lineage>
</organism>
<dbReference type="PANTHER" id="PTHR30149">
    <property type="entry name" value="HYDROGENASE PROTEIN ASSEMBLY PROTEIN HYPD"/>
    <property type="match status" value="1"/>
</dbReference>
<dbReference type="Gene3D" id="3.40.50.11740">
    <property type="entry name" value="HypD, alpha/beta domain 2"/>
    <property type="match status" value="1"/>
</dbReference>
<dbReference type="InterPro" id="IPR042243">
    <property type="entry name" value="HypD_1"/>
</dbReference>
<dbReference type="AlphaFoldDB" id="A0A3B0V993"/>
<reference evidence="1" key="1">
    <citation type="submission" date="2018-06" db="EMBL/GenBank/DDBJ databases">
        <authorList>
            <person name="Zhirakovskaya E."/>
        </authorList>
    </citation>
    <scope>NUCLEOTIDE SEQUENCE</scope>
</reference>
<dbReference type="InterPro" id="IPR002780">
    <property type="entry name" value="Hyd_form_HypD"/>
</dbReference>
<dbReference type="EMBL" id="UOET01000258">
    <property type="protein sequence ID" value="VAW28576.1"/>
    <property type="molecule type" value="Genomic_DNA"/>
</dbReference>
<sequence>MSGKMNFDPDEKRQQLLTETEKAVTTPVHIMAVCSGYQATIQKHHLYRLLPKRIHIHYGPGSPACLISPSFIDKLLAYGRRNNVIIATYTDLLGIPGSESTLERARTDGVDIRVIHSIMDALTLAKKSRRKR</sequence>
<accession>A0A3B0V993</accession>
<gene>
    <name evidence="1" type="ORF">MNBD_BACTEROID07-1891</name>
</gene>
<proteinExistence type="predicted"/>
<feature type="non-terminal residue" evidence="1">
    <location>
        <position position="132"/>
    </location>
</feature>
<dbReference type="PANTHER" id="PTHR30149:SF0">
    <property type="entry name" value="HYDROGENASE MATURATION FACTOR HYPD"/>
    <property type="match status" value="1"/>
</dbReference>